<dbReference type="AlphaFoldDB" id="A0A8S4FV27"/>
<reference evidence="2" key="1">
    <citation type="submission" date="2020-11" db="EMBL/GenBank/DDBJ databases">
        <authorList>
            <person name="Whiteford S."/>
        </authorList>
    </citation>
    <scope>NUCLEOTIDE SEQUENCE</scope>
</reference>
<protein>
    <submittedName>
        <fullName evidence="2">(diamondback moth) hypothetical protein</fullName>
    </submittedName>
</protein>
<dbReference type="Proteomes" id="UP000653454">
    <property type="component" value="Unassembled WGS sequence"/>
</dbReference>
<dbReference type="PANTHER" id="PTHR24047">
    <property type="entry name" value="FI01909P-RELATED"/>
    <property type="match status" value="1"/>
</dbReference>
<comment type="caution">
    <text evidence="2">The sequence shown here is derived from an EMBL/GenBank/DDBJ whole genome shotgun (WGS) entry which is preliminary data.</text>
</comment>
<feature type="domain" description="EGF-like" evidence="1">
    <location>
        <begin position="172"/>
        <end position="205"/>
    </location>
</feature>
<feature type="domain" description="EGF-like" evidence="1">
    <location>
        <begin position="207"/>
        <end position="240"/>
    </location>
</feature>
<evidence type="ECO:0000313" key="3">
    <source>
        <dbReference type="Proteomes" id="UP000653454"/>
    </source>
</evidence>
<feature type="domain" description="EGF-like" evidence="1">
    <location>
        <begin position="29"/>
        <end position="62"/>
    </location>
</feature>
<keyword evidence="3" id="KW-1185">Reference proteome</keyword>
<feature type="domain" description="EGF-like" evidence="1">
    <location>
        <begin position="113"/>
        <end position="145"/>
    </location>
</feature>
<dbReference type="InterPro" id="IPR009030">
    <property type="entry name" value="Growth_fac_rcpt_cys_sf"/>
</dbReference>
<dbReference type="EMBL" id="CAJHNJ030000047">
    <property type="protein sequence ID" value="CAG9132156.1"/>
    <property type="molecule type" value="Genomic_DNA"/>
</dbReference>
<dbReference type="InterPro" id="IPR053255">
    <property type="entry name" value="EGF-like_domain"/>
</dbReference>
<name>A0A8S4FV27_PLUXY</name>
<dbReference type="PANTHER" id="PTHR24047:SF29">
    <property type="entry name" value="EATER-RELATED"/>
    <property type="match status" value="1"/>
</dbReference>
<organism evidence="2 3">
    <name type="scientific">Plutella xylostella</name>
    <name type="common">Diamondback moth</name>
    <name type="synonym">Plutella maculipennis</name>
    <dbReference type="NCBI Taxonomy" id="51655"/>
    <lineage>
        <taxon>Eukaryota</taxon>
        <taxon>Metazoa</taxon>
        <taxon>Ecdysozoa</taxon>
        <taxon>Arthropoda</taxon>
        <taxon>Hexapoda</taxon>
        <taxon>Insecta</taxon>
        <taxon>Pterygota</taxon>
        <taxon>Neoptera</taxon>
        <taxon>Endopterygota</taxon>
        <taxon>Lepidoptera</taxon>
        <taxon>Glossata</taxon>
        <taxon>Ditrysia</taxon>
        <taxon>Yponomeutoidea</taxon>
        <taxon>Plutellidae</taxon>
        <taxon>Plutella</taxon>
    </lineage>
</organism>
<proteinExistence type="predicted"/>
<feature type="domain" description="EGF-like" evidence="1">
    <location>
        <begin position="68"/>
        <end position="111"/>
    </location>
</feature>
<evidence type="ECO:0000313" key="2">
    <source>
        <dbReference type="EMBL" id="CAG9132156.1"/>
    </source>
</evidence>
<accession>A0A8S4FV27</accession>
<dbReference type="InterPro" id="IPR000742">
    <property type="entry name" value="EGF"/>
</dbReference>
<sequence length="269" mass="28220">MVKYFVVTNQTVCCKGWEYSSADEKCSPHCSTGCSRGRCVAPDTCQCEPPAQLDPEHGNTCITLCNPACHPPAVCRNHSCICDSGSSYNSTHCIPLCQPGFSNNPVSLACDPTCDPPCINGNCTAPNTCSCPDGTQLKEDGVTCKPTCERCVGRDCADACACKDGYVKHDGACVPSCASCENGHCVSPDTCECDAGFTRVGDVCAPVCEGGCVNADCSAPGVCSCWEGFQRNETRPRECYKPCAGCGAACTSQGDCVQDEACQINDDEV</sequence>
<dbReference type="SMART" id="SM00181">
    <property type="entry name" value="EGF"/>
    <property type="match status" value="5"/>
</dbReference>
<gene>
    <name evidence="2" type="ORF">PLXY2_LOCUS10525</name>
</gene>
<evidence type="ECO:0000259" key="1">
    <source>
        <dbReference type="SMART" id="SM00181"/>
    </source>
</evidence>
<dbReference type="Gene3D" id="2.10.25.10">
    <property type="entry name" value="Laminin"/>
    <property type="match status" value="4"/>
</dbReference>
<dbReference type="SUPFAM" id="SSF57184">
    <property type="entry name" value="Growth factor receptor domain"/>
    <property type="match status" value="1"/>
</dbReference>